<dbReference type="AlphaFoldDB" id="A0A897NEW0"/>
<dbReference type="GeneID" id="68860319"/>
<protein>
    <submittedName>
        <fullName evidence="2">HEPN domain containing protein</fullName>
    </submittedName>
</protein>
<accession>A0A897NEW0</accession>
<evidence type="ECO:0000259" key="1">
    <source>
        <dbReference type="Pfam" id="PF26481"/>
    </source>
</evidence>
<sequence>MSDEDPCSDELSAAVAAFTQRGTVEPGLDVEGEALLQLRKACRILDGIRALRDIDRHHTLVVEGSFAALERTVQFYVVDRGLAETDDLMNHEDTFEYGAQAGVFSEATKDELVELWQNYRNGTYYQQERATAEQAEAMLAYAECMHEHVPKLAGRAHDCIC</sequence>
<evidence type="ECO:0000313" key="2">
    <source>
        <dbReference type="EMBL" id="QSG11222.1"/>
    </source>
</evidence>
<organism evidence="2 3">
    <name type="scientific">Halapricum desulfuricans</name>
    <dbReference type="NCBI Taxonomy" id="2841257"/>
    <lineage>
        <taxon>Archaea</taxon>
        <taxon>Methanobacteriati</taxon>
        <taxon>Methanobacteriota</taxon>
        <taxon>Stenosarchaea group</taxon>
        <taxon>Halobacteria</taxon>
        <taxon>Halobacteriales</taxon>
        <taxon>Haloarculaceae</taxon>
        <taxon>Halapricum</taxon>
    </lineage>
</organism>
<feature type="domain" description="DUF8154" evidence="1">
    <location>
        <begin position="3"/>
        <end position="161"/>
    </location>
</feature>
<dbReference type="Pfam" id="PF26481">
    <property type="entry name" value="DUF8154"/>
    <property type="match status" value="1"/>
</dbReference>
<dbReference type="InterPro" id="IPR058467">
    <property type="entry name" value="DUF8154"/>
</dbReference>
<name>A0A897NEW0_9EURY</name>
<gene>
    <name evidence="2" type="ORF">HSBGL_0790</name>
</gene>
<reference evidence="2" key="1">
    <citation type="submission" date="2020-11" db="EMBL/GenBank/DDBJ databases">
        <title>Carbohydrate-dependent, anaerobic sulfur respiration: A novel catabolism in halophilic archaea.</title>
        <authorList>
            <person name="Sorokin D.Y."/>
            <person name="Messina E."/>
            <person name="Smedile F."/>
            <person name="La Cono V."/>
            <person name="Hallsworth J.E."/>
            <person name="Yakimov M.M."/>
        </authorList>
    </citation>
    <scope>NUCLEOTIDE SEQUENCE</scope>
    <source>
        <strain evidence="2">HSR-Bgl</strain>
    </source>
</reference>
<dbReference type="RefSeq" id="WP_229125704.1">
    <property type="nucleotide sequence ID" value="NZ_CP064789.1"/>
</dbReference>
<proteinExistence type="predicted"/>
<evidence type="ECO:0000313" key="3">
    <source>
        <dbReference type="Proteomes" id="UP000663305"/>
    </source>
</evidence>
<dbReference type="Proteomes" id="UP000663305">
    <property type="component" value="Chromosome"/>
</dbReference>
<dbReference type="EMBL" id="CP064789">
    <property type="protein sequence ID" value="QSG11222.1"/>
    <property type="molecule type" value="Genomic_DNA"/>
</dbReference>